<dbReference type="SUPFAM" id="SSF74650">
    <property type="entry name" value="Galactose mutarotase-like"/>
    <property type="match status" value="1"/>
</dbReference>
<proteinExistence type="predicted"/>
<dbReference type="Gene3D" id="2.70.98.10">
    <property type="match status" value="1"/>
</dbReference>
<dbReference type="GO" id="GO:0005975">
    <property type="term" value="P:carbohydrate metabolic process"/>
    <property type="evidence" value="ECO:0007669"/>
    <property type="project" value="InterPro"/>
</dbReference>
<evidence type="ECO:0000313" key="2">
    <source>
        <dbReference type="EMBL" id="AJA50643.1"/>
    </source>
</evidence>
<accession>A0A0H3J6R2</accession>
<reference evidence="3" key="2">
    <citation type="submission" date="2015-10" db="EMBL/GenBank/DDBJ databases">
        <title>Improved Draft Genome Sequence of Clostridium pasteurianum Strain ATCC 6013 (DSM 525) Using a Hybrid Next-Generation Sequencing Approach.</title>
        <authorList>
            <person name="Pyne M.E."/>
            <person name="Utturkar S.M."/>
            <person name="Brown S.D."/>
            <person name="Moo-Young M."/>
            <person name="Chung D.A."/>
            <person name="Chou P.C."/>
        </authorList>
    </citation>
    <scope>NUCLEOTIDE SEQUENCE</scope>
    <source>
        <strain evidence="3">ATCC 6013</strain>
    </source>
</reference>
<dbReference type="EMBL" id="JPGY02000001">
    <property type="protein sequence ID" value="KRU13345.1"/>
    <property type="molecule type" value="Genomic_DNA"/>
</dbReference>
<dbReference type="Pfam" id="PF17128">
    <property type="entry name" value="DUF5107"/>
    <property type="match status" value="1"/>
</dbReference>
<sequence length="313" mass="36218">MIYKSNFKNMNSITLENDLLKVIIIPDLGGKLVSIYNKSSNFELLFQNKEDSYKKPELNSDFGSFDASGFDDAFPTIDISKINYQGQEILYPDHGEIWSSPFDYRFIDDYLELTFSSRILPYNYKKVIHLEEDTVKIKYTIANKGTSPFPCIWAMHCLVNCSEDMEIYFPKDTTEIINVHDSTVLGKKNSIHSYPVTKDINGKDYNLNRVGSKDLNKTEKYYINGIVNEGECSIYYPENSSLFMINFDKNKLPYVGFWVTEGGFRGDYNCALEPTNSFYDDIDTAFNNNKLYYLTPKEPLQFEISLALRKVEK</sequence>
<organism evidence="2 5">
    <name type="scientific">Clostridium pasteurianum DSM 525 = ATCC 6013</name>
    <dbReference type="NCBI Taxonomy" id="1262449"/>
    <lineage>
        <taxon>Bacteria</taxon>
        <taxon>Bacillati</taxon>
        <taxon>Bacillota</taxon>
        <taxon>Clostridia</taxon>
        <taxon>Eubacteriales</taxon>
        <taxon>Clostridiaceae</taxon>
        <taxon>Clostridium</taxon>
    </lineage>
</organism>
<dbReference type="KEGG" id="cpat:CLPA_c05550"/>
<feature type="domain" description="DUF5107" evidence="1">
    <location>
        <begin position="4"/>
        <end position="213"/>
    </location>
</feature>
<evidence type="ECO:0000313" key="3">
    <source>
        <dbReference type="EMBL" id="KRU13345.1"/>
    </source>
</evidence>
<dbReference type="KEGG" id="cpae:CPAST_c05550"/>
<dbReference type="RefSeq" id="WP_004455255.1">
    <property type="nucleotide sequence ID" value="NZ_ANZB01000001.1"/>
</dbReference>
<dbReference type="GeneID" id="93072782"/>
<dbReference type="InterPro" id="IPR011013">
    <property type="entry name" value="Gal_mutarotase_sf_dom"/>
</dbReference>
<evidence type="ECO:0000313" key="5">
    <source>
        <dbReference type="Proteomes" id="UP000030905"/>
    </source>
</evidence>
<dbReference type="AlphaFoldDB" id="A0A0H3J6R2"/>
<evidence type="ECO:0000259" key="1">
    <source>
        <dbReference type="Pfam" id="PF17128"/>
    </source>
</evidence>
<reference evidence="3 4" key="3">
    <citation type="journal article" name="Genome Announc.">
        <title>Improved Draft Genome Sequence of Clostridium pasteurianum Strain ATCC 6013 (DSM 525) Using a Hybrid Next-Generation Sequencing Approach.</title>
        <authorList>
            <person name="Pyne M.E."/>
            <person name="Utturkar S."/>
            <person name="Brown S.D."/>
            <person name="Moo-Young M."/>
            <person name="Chung D.A."/>
            <person name="Chou C.P."/>
        </authorList>
    </citation>
    <scope>NUCLEOTIDE SEQUENCE [LARGE SCALE GENOMIC DNA]</scope>
    <source>
        <strain evidence="3 4">ATCC 6013</strain>
    </source>
</reference>
<dbReference type="GO" id="GO:0030246">
    <property type="term" value="F:carbohydrate binding"/>
    <property type="evidence" value="ECO:0007669"/>
    <property type="project" value="InterPro"/>
</dbReference>
<protein>
    <recommendedName>
        <fullName evidence="1">DUF5107 domain-containing protein</fullName>
    </recommendedName>
</protein>
<dbReference type="PATRIC" id="fig|1262449.3.peg.452"/>
<keyword evidence="5" id="KW-1185">Reference proteome</keyword>
<dbReference type="eggNOG" id="COG2017">
    <property type="taxonomic scope" value="Bacteria"/>
</dbReference>
<dbReference type="GO" id="GO:0003824">
    <property type="term" value="F:catalytic activity"/>
    <property type="evidence" value="ECO:0007669"/>
    <property type="project" value="InterPro"/>
</dbReference>
<dbReference type="Proteomes" id="UP000030905">
    <property type="component" value="Chromosome"/>
</dbReference>
<name>A0A0H3J6R2_CLOPA</name>
<evidence type="ECO:0000313" key="4">
    <source>
        <dbReference type="Proteomes" id="UP000028042"/>
    </source>
</evidence>
<gene>
    <name evidence="2" type="ORF">CLPA_c05550</name>
    <name evidence="3" type="ORF">CP6013_02593</name>
</gene>
<dbReference type="InterPro" id="IPR033396">
    <property type="entry name" value="DUF5107"/>
</dbReference>
<dbReference type="InterPro" id="IPR014718">
    <property type="entry name" value="GH-type_carb-bd"/>
</dbReference>
<dbReference type="Proteomes" id="UP000028042">
    <property type="component" value="Unassembled WGS sequence"/>
</dbReference>
<dbReference type="EMBL" id="CP009268">
    <property type="protein sequence ID" value="AJA50643.1"/>
    <property type="molecule type" value="Genomic_DNA"/>
</dbReference>
<reference evidence="2 5" key="1">
    <citation type="journal article" date="2015" name="Genome Announc.">
        <title>Complete Genome Sequence of the Nitrogen-Fixing and Solvent-Producing Clostridium pasteurianum DSM 525.</title>
        <authorList>
            <person name="Poehlein A."/>
            <person name="Grosse-Honebrink A."/>
            <person name="Zhang Y."/>
            <person name="Minton N.P."/>
            <person name="Daniel R."/>
        </authorList>
    </citation>
    <scope>NUCLEOTIDE SEQUENCE [LARGE SCALE GENOMIC DNA]</scope>
    <source>
        <strain evidence="2">DSM 525</strain>
        <strain evidence="5">DSM 525 / ATCC 6013</strain>
    </source>
</reference>